<evidence type="ECO:0000259" key="4">
    <source>
        <dbReference type="PROSITE" id="PS50930"/>
    </source>
</evidence>
<dbReference type="GO" id="GO:0032993">
    <property type="term" value="C:protein-DNA complex"/>
    <property type="evidence" value="ECO:0007669"/>
    <property type="project" value="TreeGrafter"/>
</dbReference>
<dbReference type="SMART" id="SM00850">
    <property type="entry name" value="LytTR"/>
    <property type="match status" value="1"/>
</dbReference>
<feature type="domain" description="HTH LytTR-type" evidence="4">
    <location>
        <begin position="157"/>
        <end position="245"/>
    </location>
</feature>
<dbReference type="GO" id="GO:0005829">
    <property type="term" value="C:cytosol"/>
    <property type="evidence" value="ECO:0007669"/>
    <property type="project" value="TreeGrafter"/>
</dbReference>
<dbReference type="GO" id="GO:0006355">
    <property type="term" value="P:regulation of DNA-templated transcription"/>
    <property type="evidence" value="ECO:0007669"/>
    <property type="project" value="TreeGrafter"/>
</dbReference>
<dbReference type="Pfam" id="PF04397">
    <property type="entry name" value="LytTR"/>
    <property type="match status" value="1"/>
</dbReference>
<dbReference type="Pfam" id="PF00072">
    <property type="entry name" value="Response_reg"/>
    <property type="match status" value="1"/>
</dbReference>
<comment type="caution">
    <text evidence="5">The sequence shown here is derived from an EMBL/GenBank/DDBJ whole genome shotgun (WGS) entry which is preliminary data.</text>
</comment>
<evidence type="ECO:0008006" key="7">
    <source>
        <dbReference type="Google" id="ProtNLM"/>
    </source>
</evidence>
<dbReference type="InterPro" id="IPR039420">
    <property type="entry name" value="WalR-like"/>
</dbReference>
<organism evidence="5 6">
    <name type="scientific">Roseateles depolymerans</name>
    <dbReference type="NCBI Taxonomy" id="76731"/>
    <lineage>
        <taxon>Bacteria</taxon>
        <taxon>Pseudomonadati</taxon>
        <taxon>Pseudomonadota</taxon>
        <taxon>Betaproteobacteria</taxon>
        <taxon>Burkholderiales</taxon>
        <taxon>Sphaerotilaceae</taxon>
        <taxon>Roseateles</taxon>
    </lineage>
</organism>
<evidence type="ECO:0000313" key="6">
    <source>
        <dbReference type="Proteomes" id="UP000249633"/>
    </source>
</evidence>
<proteinExistence type="predicted"/>
<dbReference type="SUPFAM" id="SSF52172">
    <property type="entry name" value="CheY-like"/>
    <property type="match status" value="1"/>
</dbReference>
<dbReference type="Proteomes" id="UP000249633">
    <property type="component" value="Unassembled WGS sequence"/>
</dbReference>
<accession>A0A2W5FD90</accession>
<dbReference type="PANTHER" id="PTHR48111">
    <property type="entry name" value="REGULATOR OF RPOS"/>
    <property type="match status" value="1"/>
</dbReference>
<dbReference type="InterPro" id="IPR011006">
    <property type="entry name" value="CheY-like_superfamily"/>
</dbReference>
<protein>
    <recommendedName>
        <fullName evidence="7">DNA-binding response regulator</fullName>
    </recommendedName>
</protein>
<dbReference type="SMART" id="SM00448">
    <property type="entry name" value="REC"/>
    <property type="match status" value="1"/>
</dbReference>
<dbReference type="PANTHER" id="PTHR48111:SF69">
    <property type="entry name" value="RESPONSE REGULATOR RECEIVER"/>
    <property type="match status" value="1"/>
</dbReference>
<dbReference type="GO" id="GO:0000156">
    <property type="term" value="F:phosphorelay response regulator activity"/>
    <property type="evidence" value="ECO:0007669"/>
    <property type="project" value="TreeGrafter"/>
</dbReference>
<dbReference type="PROSITE" id="PS50930">
    <property type="entry name" value="HTH_LYTTR"/>
    <property type="match status" value="1"/>
</dbReference>
<evidence type="ECO:0000313" key="5">
    <source>
        <dbReference type="EMBL" id="PZP30706.1"/>
    </source>
</evidence>
<name>A0A2W5FD90_9BURK</name>
<feature type="modified residue" description="4-aspartylphosphate" evidence="2">
    <location>
        <position position="59"/>
    </location>
</feature>
<dbReference type="PROSITE" id="PS50110">
    <property type="entry name" value="RESPONSE_REGULATORY"/>
    <property type="match status" value="1"/>
</dbReference>
<reference evidence="5 6" key="1">
    <citation type="submission" date="2017-08" db="EMBL/GenBank/DDBJ databases">
        <title>Infants hospitalized years apart are colonized by the same room-sourced microbial strains.</title>
        <authorList>
            <person name="Brooks B."/>
            <person name="Olm M.R."/>
            <person name="Firek B.A."/>
            <person name="Baker R."/>
            <person name="Thomas B.C."/>
            <person name="Morowitz M.J."/>
            <person name="Banfield J.F."/>
        </authorList>
    </citation>
    <scope>NUCLEOTIDE SEQUENCE [LARGE SCALE GENOMIC DNA]</scope>
    <source>
        <strain evidence="5">S2_012_000_R2_81</strain>
    </source>
</reference>
<dbReference type="Gene3D" id="2.40.50.1020">
    <property type="entry name" value="LytTr DNA-binding domain"/>
    <property type="match status" value="1"/>
</dbReference>
<dbReference type="GO" id="GO:0000976">
    <property type="term" value="F:transcription cis-regulatory region binding"/>
    <property type="evidence" value="ECO:0007669"/>
    <property type="project" value="TreeGrafter"/>
</dbReference>
<dbReference type="Gene3D" id="3.40.50.2300">
    <property type="match status" value="1"/>
</dbReference>
<gene>
    <name evidence="5" type="ORF">DI603_14375</name>
</gene>
<sequence>MSSALSVLVVDDEPAARARLRRLLSAMPDVAPPLEAPDAPAALALVQSLPQPPDLALLDIEMPGGSGVQLAAGLRELGVRCIVFSTAHAEHALQAFELAALDYLLKPYTAERLQAALARVREQLARPAPGPRLGLQPGEWWVEAASGGRQRIVLEQLQWIAAADNYVALHLPPRSFLERATLAEVLARPAWAGLFVRVHRCHAVNPAHVLRVERLGGGEAVLTLRCGQSLRVSRGYRDALAPLAP</sequence>
<dbReference type="InterPro" id="IPR007492">
    <property type="entry name" value="LytTR_DNA-bd_dom"/>
</dbReference>
<keyword evidence="2" id="KW-0597">Phosphoprotein</keyword>
<dbReference type="InterPro" id="IPR001789">
    <property type="entry name" value="Sig_transdc_resp-reg_receiver"/>
</dbReference>
<dbReference type="AlphaFoldDB" id="A0A2W5FD90"/>
<keyword evidence="1" id="KW-0238">DNA-binding</keyword>
<evidence type="ECO:0000259" key="3">
    <source>
        <dbReference type="PROSITE" id="PS50110"/>
    </source>
</evidence>
<evidence type="ECO:0000256" key="2">
    <source>
        <dbReference type="PROSITE-ProRule" id="PRU00169"/>
    </source>
</evidence>
<feature type="domain" description="Response regulatory" evidence="3">
    <location>
        <begin position="6"/>
        <end position="121"/>
    </location>
</feature>
<dbReference type="EMBL" id="QFOD01000013">
    <property type="protein sequence ID" value="PZP30706.1"/>
    <property type="molecule type" value="Genomic_DNA"/>
</dbReference>
<evidence type="ECO:0000256" key="1">
    <source>
        <dbReference type="ARBA" id="ARBA00023125"/>
    </source>
</evidence>